<evidence type="ECO:0000313" key="7">
    <source>
        <dbReference type="Proteomes" id="UP001363622"/>
    </source>
</evidence>
<dbReference type="PANTHER" id="PTHR23240:SF8">
    <property type="entry name" value="PROTEIN ARTEMIS"/>
    <property type="match status" value="1"/>
</dbReference>
<feature type="region of interest" description="Disordered" evidence="4">
    <location>
        <begin position="550"/>
        <end position="630"/>
    </location>
</feature>
<comment type="caution">
    <text evidence="6">The sequence shown here is derived from an EMBL/GenBank/DDBJ whole genome shotgun (WGS) entry which is preliminary data.</text>
</comment>
<dbReference type="EMBL" id="JBBPHU010000014">
    <property type="protein sequence ID" value="KAK7510355.1"/>
    <property type="molecule type" value="Genomic_DNA"/>
</dbReference>
<evidence type="ECO:0000256" key="1">
    <source>
        <dbReference type="ARBA" id="ARBA00022722"/>
    </source>
</evidence>
<evidence type="ECO:0000256" key="3">
    <source>
        <dbReference type="ARBA" id="ARBA00022839"/>
    </source>
</evidence>
<keyword evidence="1" id="KW-0540">Nuclease</keyword>
<feature type="compositionally biased region" description="Basic and acidic residues" evidence="4">
    <location>
        <begin position="556"/>
        <end position="579"/>
    </location>
</feature>
<keyword evidence="3" id="KW-0269">Exonuclease</keyword>
<feature type="compositionally biased region" description="Acidic residues" evidence="4">
    <location>
        <begin position="664"/>
        <end position="674"/>
    </location>
</feature>
<gene>
    <name evidence="6" type="ORF">IWZ03DRAFT_354391</name>
</gene>
<evidence type="ECO:0000313" key="6">
    <source>
        <dbReference type="EMBL" id="KAK7510355.1"/>
    </source>
</evidence>
<proteinExistence type="predicted"/>
<keyword evidence="2" id="KW-0378">Hydrolase</keyword>
<feature type="domain" description="Metallo-beta-lactamase" evidence="5">
    <location>
        <begin position="22"/>
        <end position="201"/>
    </location>
</feature>
<dbReference type="InterPro" id="IPR001279">
    <property type="entry name" value="Metallo-B-lactamas"/>
</dbReference>
<feature type="region of interest" description="Disordered" evidence="4">
    <location>
        <begin position="445"/>
        <end position="466"/>
    </location>
</feature>
<keyword evidence="7" id="KW-1185">Reference proteome</keyword>
<evidence type="ECO:0000259" key="5">
    <source>
        <dbReference type="SMART" id="SM00849"/>
    </source>
</evidence>
<dbReference type="Gene3D" id="3.60.15.10">
    <property type="entry name" value="Ribonuclease Z/Hydroxyacylglutathione hydrolase-like"/>
    <property type="match status" value="1"/>
</dbReference>
<dbReference type="InterPro" id="IPR036866">
    <property type="entry name" value="RibonucZ/Hydroxyglut_hydro"/>
</dbReference>
<reference evidence="6 7" key="1">
    <citation type="submission" date="2024-04" db="EMBL/GenBank/DDBJ databases">
        <title>Phyllosticta paracitricarpa is synonymous to the EU quarantine fungus P. citricarpa based on phylogenomic analyses.</title>
        <authorList>
            <consortium name="Lawrence Berkeley National Laboratory"/>
            <person name="Van Ingen-Buijs V.A."/>
            <person name="Van Westerhoven A.C."/>
            <person name="Haridas S."/>
            <person name="Skiadas P."/>
            <person name="Martin F."/>
            <person name="Groenewald J.Z."/>
            <person name="Crous P.W."/>
            <person name="Seidl M.F."/>
        </authorList>
    </citation>
    <scope>NUCLEOTIDE SEQUENCE [LARGE SCALE GENOMIC DNA]</scope>
    <source>
        <strain evidence="6 7">CBS 123371</strain>
    </source>
</reference>
<sequence length="674" mass="74553">MSTFDGLVHGQSLPPSFVRAFNQSSSLLSEFPHIAIDHFRPSVRPSPPLACFLSHVHSDHLHGLESLRSPFVYCSPATRQILLRLVKYPHRINFARGIIETRQQTYKHLNKLLKTIPLETPTVIELSAGNEIQVTLFDANHCVGAVMFLIQGQGKAILYTGDVRAEPWWVNSIVQNPILIPYTLGNKRLDKIYLDTTFAGTSWMHREFPTKAAGLQELLEKVSKYPPDTIFHFKAWTFGYENVWIALAAHLGTPIHLDGYRWGLYRSLGSIDGTLPQATEAAPLVGFHLGNHKRDGCLTRSPNGRLHSCERGAGCPTVDAAAAATTGDDKNNVVRIFPIVKRLPDGAEVAELGLGGGKGDLDLAHELEAPDDPSILGRLNDFLAAEMEDHALVARVMERFSAALQKGNGCLRLDAGLDVLQGETSLDGMPLQRLVDILARLAREDDDAEQQQQPPGETPAAAVGHQSEPLPRVITFPYARHASYLELCDLIKAFRPKDLYPCTVDAATWTPQVSMRQLFGHLCSADVFAHDAYMLALPEVRERLRAAAESANVDVETQRTELEGSQSHHDVHDRDHDTAMPDAAAAAAAGHEKHQSNTTSHHCAEEPHTQRHPTSPPQAPPLFNAQSTDEPSISEWAERAARQVDGFSWTAFGGLVSSRWRREEEEEEEEEEEL</sequence>
<dbReference type="Proteomes" id="UP001363622">
    <property type="component" value="Unassembled WGS sequence"/>
</dbReference>
<feature type="region of interest" description="Disordered" evidence="4">
    <location>
        <begin position="653"/>
        <end position="674"/>
    </location>
</feature>
<organism evidence="6 7">
    <name type="scientific">Phyllosticta citriasiana</name>
    <dbReference type="NCBI Taxonomy" id="595635"/>
    <lineage>
        <taxon>Eukaryota</taxon>
        <taxon>Fungi</taxon>
        <taxon>Dikarya</taxon>
        <taxon>Ascomycota</taxon>
        <taxon>Pezizomycotina</taxon>
        <taxon>Dothideomycetes</taxon>
        <taxon>Dothideomycetes incertae sedis</taxon>
        <taxon>Botryosphaeriales</taxon>
        <taxon>Phyllostictaceae</taxon>
        <taxon>Phyllosticta</taxon>
    </lineage>
</organism>
<protein>
    <submittedName>
        <fullName evidence="6">DNA repair protein</fullName>
    </submittedName>
</protein>
<evidence type="ECO:0000256" key="4">
    <source>
        <dbReference type="SAM" id="MobiDB-lite"/>
    </source>
</evidence>
<dbReference type="SUPFAM" id="SSF56281">
    <property type="entry name" value="Metallo-hydrolase/oxidoreductase"/>
    <property type="match status" value="1"/>
</dbReference>
<name>A0ABR1KEU6_9PEZI</name>
<dbReference type="SMART" id="SM00849">
    <property type="entry name" value="Lactamase_B"/>
    <property type="match status" value="1"/>
</dbReference>
<evidence type="ECO:0000256" key="2">
    <source>
        <dbReference type="ARBA" id="ARBA00022801"/>
    </source>
</evidence>
<accession>A0ABR1KEU6</accession>
<dbReference type="PANTHER" id="PTHR23240">
    <property type="entry name" value="DNA CROSS-LINK REPAIR PROTEIN PSO2/SNM1-RELATED"/>
    <property type="match status" value="1"/>
</dbReference>
<dbReference type="Pfam" id="PF23023">
    <property type="entry name" value="Anti-Pycsar_Apyc1"/>
    <property type="match status" value="1"/>
</dbReference>